<feature type="signal peptide" evidence="2">
    <location>
        <begin position="1"/>
        <end position="22"/>
    </location>
</feature>
<evidence type="ECO:0000313" key="4">
    <source>
        <dbReference type="Proteomes" id="UP001201980"/>
    </source>
</evidence>
<sequence length="631" mass="69644">MHFTKLNTAVATVTVALGVAHAQETGHHTDWPRWCGKVYQPEYPSFDPGGQTVEPERLYDPPRLDVRFSPALIPYVEGDETAGFAVDALLSPYRGVEWPSSIAEQGGEEGGTFFYTIYLMELVEEGGEHGGSSETQLVSSSMPANSREGFSEFSLSLENITSLAPSMEPYDVMLRGGRKEGSTEVEATSKFWYLPRKENGSVTIVDQNTGGLWHGTVESPASSHTGNRNDADAKRPKSKPLIPYGFYASYDGFLAEDDAIEAIDNYANRGLNAMCPLTRYDESKEQLDYMEDIGLYVLFDLREIYKNLTAVEEAVLLARDAKNLWGYWLADDRPDGHQDAFDLGARGYSLLKTLDPYHPVIAVLNCQNYYYPAYSSPADIVIPDAYPMGTSYELSKWGTACNATYGDCGCDNCAGEVADVASRLDRLARYDEWIGGGGQPGRWRKPRMFSPQSFHGEGYWERDPGPQEAWAMSLLALNHGAKGIISWVWPTADALAQAHGELSKVVTREPVSDFLVRASPLLPVVTTSSNESLGVDAAYWALDGREEMLVSIVNTNPCEMEGLLMLEFPGFEVLRVKQSLWGNISAEEWTMDERKVGTVSLPGMATCLLLLSITDSCQSQNSRMLKVQIAG</sequence>
<evidence type="ECO:0000313" key="3">
    <source>
        <dbReference type="EMBL" id="KAJ2906509.1"/>
    </source>
</evidence>
<dbReference type="Gene3D" id="3.20.20.80">
    <property type="entry name" value="Glycosidases"/>
    <property type="match status" value="1"/>
</dbReference>
<evidence type="ECO:0000256" key="2">
    <source>
        <dbReference type="SAM" id="SignalP"/>
    </source>
</evidence>
<evidence type="ECO:0000256" key="1">
    <source>
        <dbReference type="SAM" id="MobiDB-lite"/>
    </source>
</evidence>
<keyword evidence="2" id="KW-0732">Signal</keyword>
<feature type="chain" id="PRO_5042294768" evidence="2">
    <location>
        <begin position="23"/>
        <end position="631"/>
    </location>
</feature>
<proteinExistence type="predicted"/>
<feature type="region of interest" description="Disordered" evidence="1">
    <location>
        <begin position="215"/>
        <end position="235"/>
    </location>
</feature>
<accession>A0AAD5RZ68</accession>
<reference evidence="3" key="1">
    <citation type="submission" date="2022-07" db="EMBL/GenBank/DDBJ databases">
        <title>Draft genome sequence of Zalerion maritima ATCC 34329, a (micro)plastics degrading marine fungus.</title>
        <authorList>
            <person name="Paco A."/>
            <person name="Goncalves M.F.M."/>
            <person name="Rocha-Santos T.A.P."/>
            <person name="Alves A."/>
        </authorList>
    </citation>
    <scope>NUCLEOTIDE SEQUENCE</scope>
    <source>
        <strain evidence="3">ATCC 34329</strain>
    </source>
</reference>
<keyword evidence="4" id="KW-1185">Reference proteome</keyword>
<gene>
    <name evidence="3" type="ORF">MKZ38_001490</name>
</gene>
<comment type="caution">
    <text evidence="3">The sequence shown here is derived from an EMBL/GenBank/DDBJ whole genome shotgun (WGS) entry which is preliminary data.</text>
</comment>
<protein>
    <submittedName>
        <fullName evidence="3">Uncharacterized protein</fullName>
    </submittedName>
</protein>
<dbReference type="EMBL" id="JAKWBI020000013">
    <property type="protein sequence ID" value="KAJ2906509.1"/>
    <property type="molecule type" value="Genomic_DNA"/>
</dbReference>
<organism evidence="3 4">
    <name type="scientific">Zalerion maritima</name>
    <dbReference type="NCBI Taxonomy" id="339359"/>
    <lineage>
        <taxon>Eukaryota</taxon>
        <taxon>Fungi</taxon>
        <taxon>Dikarya</taxon>
        <taxon>Ascomycota</taxon>
        <taxon>Pezizomycotina</taxon>
        <taxon>Sordariomycetes</taxon>
        <taxon>Lulworthiomycetidae</taxon>
        <taxon>Lulworthiales</taxon>
        <taxon>Lulworthiaceae</taxon>
        <taxon>Zalerion</taxon>
    </lineage>
</organism>
<dbReference type="Proteomes" id="UP001201980">
    <property type="component" value="Unassembled WGS sequence"/>
</dbReference>
<dbReference type="AlphaFoldDB" id="A0AAD5RZ68"/>
<name>A0AAD5RZ68_9PEZI</name>